<dbReference type="EMBL" id="CP138335">
    <property type="protein sequence ID" value="XBW07693.1"/>
    <property type="molecule type" value="Genomic_DNA"/>
</dbReference>
<sequence>MNLVPYLSSTATPRATVLLIHGFGEHHRRYLPFISALNQRGYDVWTFDFTGHGHSPGPRARVDVARLIGEHLEARRELREVSRTEKTFLCGHSMGGLVTLASTLLDPSDLAATAVTGPALRPLPKVHPLLARFARAAGRIVPGFPTVELARDRLSHDPQVLIDLANDPLAFAGKVPLLTASSMIEQGARVIENAPMLSVPVLILHGSEDALADLEGSAEFVVAAPDQAEMIIVDGAYHEVLNELNGERSGQEIIDWYDRW</sequence>
<dbReference type="KEGG" id="sapp:SAC06_08600"/>
<name>A0AAU7V8M9_9ACTO</name>
<dbReference type="AlphaFoldDB" id="A0AAU7V8M9"/>
<dbReference type="RefSeq" id="WP_350257896.1">
    <property type="nucleotide sequence ID" value="NZ_CP138335.1"/>
</dbReference>
<evidence type="ECO:0000259" key="1">
    <source>
        <dbReference type="Pfam" id="PF12146"/>
    </source>
</evidence>
<gene>
    <name evidence="2" type="ORF">SAC06_08600</name>
</gene>
<protein>
    <submittedName>
        <fullName evidence="2">Alpha/beta hydrolase</fullName>
    </submittedName>
</protein>
<dbReference type="Pfam" id="PF12146">
    <property type="entry name" value="Hydrolase_4"/>
    <property type="match status" value="1"/>
</dbReference>
<dbReference type="PRINTS" id="PR00111">
    <property type="entry name" value="ABHYDROLASE"/>
</dbReference>
<organism evidence="2">
    <name type="scientific">Scrofimicrobium appendicitidis</name>
    <dbReference type="NCBI Taxonomy" id="3079930"/>
    <lineage>
        <taxon>Bacteria</taxon>
        <taxon>Bacillati</taxon>
        <taxon>Actinomycetota</taxon>
        <taxon>Actinomycetes</taxon>
        <taxon>Actinomycetales</taxon>
        <taxon>Actinomycetaceae</taxon>
        <taxon>Scrofimicrobium</taxon>
    </lineage>
</organism>
<evidence type="ECO:0000313" key="2">
    <source>
        <dbReference type="EMBL" id="XBW07693.1"/>
    </source>
</evidence>
<dbReference type="SUPFAM" id="SSF53474">
    <property type="entry name" value="alpha/beta-Hydrolases"/>
    <property type="match status" value="1"/>
</dbReference>
<proteinExistence type="predicted"/>
<reference evidence="2" key="1">
    <citation type="submission" date="2023-11" db="EMBL/GenBank/DDBJ databases">
        <title>Scrofimicrobium hongkongense sp. nov., isolated from a patient with peritonitis.</title>
        <authorList>
            <person name="Lao H.Y."/>
            <person name="Wong A.Y.P."/>
            <person name="Ng T.L."/>
            <person name="Wong R.Y.L."/>
            <person name="Yau M.C.Y."/>
            <person name="Lam J.Y.W."/>
            <person name="Siu G.K.H."/>
        </authorList>
    </citation>
    <scope>NUCLEOTIDE SEQUENCE</scope>
    <source>
        <strain evidence="2">R131</strain>
    </source>
</reference>
<dbReference type="Gene3D" id="3.40.50.1820">
    <property type="entry name" value="alpha/beta hydrolase"/>
    <property type="match status" value="1"/>
</dbReference>
<dbReference type="GO" id="GO:0016787">
    <property type="term" value="F:hydrolase activity"/>
    <property type="evidence" value="ECO:0007669"/>
    <property type="project" value="UniProtKB-KW"/>
</dbReference>
<dbReference type="InterPro" id="IPR000073">
    <property type="entry name" value="AB_hydrolase_1"/>
</dbReference>
<accession>A0AAU7V8M9</accession>
<feature type="domain" description="Serine aminopeptidase S33" evidence="1">
    <location>
        <begin position="12"/>
        <end position="244"/>
    </location>
</feature>
<dbReference type="InterPro" id="IPR029058">
    <property type="entry name" value="AB_hydrolase_fold"/>
</dbReference>
<keyword evidence="2" id="KW-0378">Hydrolase</keyword>
<dbReference type="PANTHER" id="PTHR11614">
    <property type="entry name" value="PHOSPHOLIPASE-RELATED"/>
    <property type="match status" value="1"/>
</dbReference>
<dbReference type="InterPro" id="IPR022742">
    <property type="entry name" value="Hydrolase_4"/>
</dbReference>
<dbReference type="InterPro" id="IPR051044">
    <property type="entry name" value="MAG_DAG_Lipase"/>
</dbReference>